<evidence type="ECO:0000256" key="1">
    <source>
        <dbReference type="SAM" id="MobiDB-lite"/>
    </source>
</evidence>
<dbReference type="EMBL" id="JAOPHQ010006557">
    <property type="protein sequence ID" value="KAK0131219.1"/>
    <property type="molecule type" value="Genomic_DNA"/>
</dbReference>
<keyword evidence="4" id="KW-1185">Reference proteome</keyword>
<organism evidence="3 4">
    <name type="scientific">Merluccius polli</name>
    <name type="common">Benguela hake</name>
    <name type="synonym">Merluccius cadenati</name>
    <dbReference type="NCBI Taxonomy" id="89951"/>
    <lineage>
        <taxon>Eukaryota</taxon>
        <taxon>Metazoa</taxon>
        <taxon>Chordata</taxon>
        <taxon>Craniata</taxon>
        <taxon>Vertebrata</taxon>
        <taxon>Euteleostomi</taxon>
        <taxon>Actinopterygii</taxon>
        <taxon>Neopterygii</taxon>
        <taxon>Teleostei</taxon>
        <taxon>Neoteleostei</taxon>
        <taxon>Acanthomorphata</taxon>
        <taxon>Zeiogadaria</taxon>
        <taxon>Gadariae</taxon>
        <taxon>Gadiformes</taxon>
        <taxon>Gadoidei</taxon>
        <taxon>Merlucciidae</taxon>
        <taxon>Merluccius</taxon>
    </lineage>
</organism>
<name>A0AA47M099_MERPO</name>
<evidence type="ECO:0000313" key="3">
    <source>
        <dbReference type="EMBL" id="KAK0131219.1"/>
    </source>
</evidence>
<dbReference type="Proteomes" id="UP001174136">
    <property type="component" value="Unassembled WGS sequence"/>
</dbReference>
<keyword evidence="2" id="KW-1133">Transmembrane helix</keyword>
<protein>
    <submittedName>
        <fullName evidence="3">Uncharacterized protein</fullName>
    </submittedName>
</protein>
<keyword evidence="2" id="KW-0472">Membrane</keyword>
<gene>
    <name evidence="3" type="ORF">N1851_034085</name>
</gene>
<feature type="transmembrane region" description="Helical" evidence="2">
    <location>
        <begin position="67"/>
        <end position="88"/>
    </location>
</feature>
<sequence length="94" mass="10490">MTPAPELPSPSEWGWNKKSGGGWSVTWTTLPEASEACRELLRCGCKMGTPYFLSDVSGENKLAGVRVFFSFVPCFIFLYINCVMLYTLRSKTVP</sequence>
<evidence type="ECO:0000256" key="2">
    <source>
        <dbReference type="SAM" id="Phobius"/>
    </source>
</evidence>
<accession>A0AA47M099</accession>
<comment type="caution">
    <text evidence="3">The sequence shown here is derived from an EMBL/GenBank/DDBJ whole genome shotgun (WGS) entry which is preliminary data.</text>
</comment>
<evidence type="ECO:0000313" key="4">
    <source>
        <dbReference type="Proteomes" id="UP001174136"/>
    </source>
</evidence>
<keyword evidence="2" id="KW-0812">Transmembrane</keyword>
<feature type="region of interest" description="Disordered" evidence="1">
    <location>
        <begin position="1"/>
        <end position="21"/>
    </location>
</feature>
<reference evidence="3" key="1">
    <citation type="journal article" date="2023" name="Front. Mar. Sci.">
        <title>A new Merluccius polli reference genome to investigate the effects of global change in West African waters.</title>
        <authorList>
            <person name="Mateo J.L."/>
            <person name="Blanco-Fernandez C."/>
            <person name="Garcia-Vazquez E."/>
            <person name="Machado-Schiaffino G."/>
        </authorList>
    </citation>
    <scope>NUCLEOTIDE SEQUENCE</scope>
    <source>
        <strain evidence="3">C29</strain>
        <tissue evidence="3">Fin</tissue>
    </source>
</reference>
<proteinExistence type="predicted"/>
<dbReference type="AlphaFoldDB" id="A0AA47M099"/>